<dbReference type="SUPFAM" id="SSF53098">
    <property type="entry name" value="Ribonuclease H-like"/>
    <property type="match status" value="1"/>
</dbReference>
<dbReference type="Proteomes" id="UP000317369">
    <property type="component" value="Chromosome"/>
</dbReference>
<evidence type="ECO:0000313" key="3">
    <source>
        <dbReference type="Proteomes" id="UP000317369"/>
    </source>
</evidence>
<proteinExistence type="predicted"/>
<protein>
    <submittedName>
        <fullName evidence="2">Sporulation inhibitor KapD</fullName>
    </submittedName>
</protein>
<dbReference type="AlphaFoldDB" id="A0A517YTU9"/>
<dbReference type="GO" id="GO:0006259">
    <property type="term" value="P:DNA metabolic process"/>
    <property type="evidence" value="ECO:0007669"/>
    <property type="project" value="UniProtKB-ARBA"/>
</dbReference>
<dbReference type="InterPro" id="IPR036397">
    <property type="entry name" value="RNaseH_sf"/>
</dbReference>
<dbReference type="Pfam" id="PF00929">
    <property type="entry name" value="RNase_T"/>
    <property type="match status" value="1"/>
</dbReference>
<dbReference type="GO" id="GO:0000175">
    <property type="term" value="F:3'-5'-RNA exonuclease activity"/>
    <property type="evidence" value="ECO:0007669"/>
    <property type="project" value="InterPro"/>
</dbReference>
<reference evidence="2 3" key="1">
    <citation type="submission" date="2019-02" db="EMBL/GenBank/DDBJ databases">
        <title>Deep-cultivation of Planctomycetes and their phenomic and genomic characterization uncovers novel biology.</title>
        <authorList>
            <person name="Wiegand S."/>
            <person name="Jogler M."/>
            <person name="Boedeker C."/>
            <person name="Pinto D."/>
            <person name="Vollmers J."/>
            <person name="Rivas-Marin E."/>
            <person name="Kohn T."/>
            <person name="Peeters S.H."/>
            <person name="Heuer A."/>
            <person name="Rast P."/>
            <person name="Oberbeckmann S."/>
            <person name="Bunk B."/>
            <person name="Jeske O."/>
            <person name="Meyerdierks A."/>
            <person name="Storesund J.E."/>
            <person name="Kallscheuer N."/>
            <person name="Luecker S."/>
            <person name="Lage O.M."/>
            <person name="Pohl T."/>
            <person name="Merkel B.J."/>
            <person name="Hornburger P."/>
            <person name="Mueller R.-W."/>
            <person name="Bruemmer F."/>
            <person name="Labrenz M."/>
            <person name="Spormann A.M."/>
            <person name="Op den Camp H."/>
            <person name="Overmann J."/>
            <person name="Amann R."/>
            <person name="Jetten M.S.M."/>
            <person name="Mascher T."/>
            <person name="Medema M.H."/>
            <person name="Devos D.P."/>
            <person name="Kaster A.-K."/>
            <person name="Ovreas L."/>
            <person name="Rohde M."/>
            <person name="Galperin M.Y."/>
            <person name="Jogler C."/>
        </authorList>
    </citation>
    <scope>NUCLEOTIDE SEQUENCE [LARGE SCALE GENOMIC DNA]</scope>
    <source>
        <strain evidence="2 3">KS4</strain>
    </source>
</reference>
<name>A0A517YTU9_9BACT</name>
<keyword evidence="3" id="KW-1185">Reference proteome</keyword>
<dbReference type="InterPro" id="IPR013520">
    <property type="entry name" value="Ribonucl_H"/>
</dbReference>
<dbReference type="CDD" id="cd06133">
    <property type="entry name" value="ERI-1_3'hExo_like"/>
    <property type="match status" value="1"/>
</dbReference>
<dbReference type="InterPro" id="IPR047201">
    <property type="entry name" value="ERI-1_3'hExo-like"/>
</dbReference>
<organism evidence="2 3">
    <name type="scientific">Poriferisphaera corsica</name>
    <dbReference type="NCBI Taxonomy" id="2528020"/>
    <lineage>
        <taxon>Bacteria</taxon>
        <taxon>Pseudomonadati</taxon>
        <taxon>Planctomycetota</taxon>
        <taxon>Phycisphaerae</taxon>
        <taxon>Phycisphaerales</taxon>
        <taxon>Phycisphaeraceae</taxon>
        <taxon>Poriferisphaera</taxon>
    </lineage>
</organism>
<dbReference type="GO" id="GO:0003676">
    <property type="term" value="F:nucleic acid binding"/>
    <property type="evidence" value="ECO:0007669"/>
    <property type="project" value="InterPro"/>
</dbReference>
<feature type="domain" description="Exonuclease" evidence="1">
    <location>
        <begin position="3"/>
        <end position="196"/>
    </location>
</feature>
<accession>A0A517YTU9</accession>
<dbReference type="Gene3D" id="3.30.420.10">
    <property type="entry name" value="Ribonuclease H-like superfamily/Ribonuclease H"/>
    <property type="match status" value="1"/>
</dbReference>
<evidence type="ECO:0000313" key="2">
    <source>
        <dbReference type="EMBL" id="QDU33653.1"/>
    </source>
</evidence>
<evidence type="ECO:0000259" key="1">
    <source>
        <dbReference type="SMART" id="SM00479"/>
    </source>
</evidence>
<dbReference type="RefSeq" id="WP_145076861.1">
    <property type="nucleotide sequence ID" value="NZ_CP036425.1"/>
</dbReference>
<dbReference type="KEGG" id="pcor:KS4_17090"/>
<dbReference type="EMBL" id="CP036425">
    <property type="protein sequence ID" value="QDU33653.1"/>
    <property type="molecule type" value="Genomic_DNA"/>
</dbReference>
<dbReference type="OrthoDB" id="159416at2"/>
<sequence length="202" mass="22780">MKTAIVFDCEFLVTENAHRRFWCGPHDPDPVIAQIGAVKISLSDNFDCIDTFKAYVNPIDRFGNRYKLDPFFTKLTGIEQQTIDNVGVSLQNANEQLREFAEGAKLWSWGKDELNMMAISCYIAGIEPSIPAHQFDNACKLLLAAGMPYEDIKRTPSNALADYFELEHPPLKGHDALDDALSITYVIQHLLRNKLLSRADFA</sequence>
<dbReference type="InterPro" id="IPR012337">
    <property type="entry name" value="RNaseH-like_sf"/>
</dbReference>
<dbReference type="SMART" id="SM00479">
    <property type="entry name" value="EXOIII"/>
    <property type="match status" value="1"/>
</dbReference>
<gene>
    <name evidence="2" type="ORF">KS4_17090</name>
</gene>